<dbReference type="SUPFAM" id="SSF51215">
    <property type="entry name" value="Regulatory protein AraC"/>
    <property type="match status" value="1"/>
</dbReference>
<dbReference type="InterPro" id="IPR009057">
    <property type="entry name" value="Homeodomain-like_sf"/>
</dbReference>
<organism evidence="5 6">
    <name type="scientific">Ktedonospora formicarum</name>
    <dbReference type="NCBI Taxonomy" id="2778364"/>
    <lineage>
        <taxon>Bacteria</taxon>
        <taxon>Bacillati</taxon>
        <taxon>Chloroflexota</taxon>
        <taxon>Ktedonobacteria</taxon>
        <taxon>Ktedonobacterales</taxon>
        <taxon>Ktedonobacteraceae</taxon>
        <taxon>Ktedonospora</taxon>
    </lineage>
</organism>
<proteinExistence type="predicted"/>
<dbReference type="PANTHER" id="PTHR46796">
    <property type="entry name" value="HTH-TYPE TRANSCRIPTIONAL ACTIVATOR RHAS-RELATED"/>
    <property type="match status" value="1"/>
</dbReference>
<dbReference type="InterPro" id="IPR018060">
    <property type="entry name" value="HTH_AraC"/>
</dbReference>
<sequence length="281" mass="31368">MSSLRRGGAREQATFWRDPNLNNLELLHATYVTHSFAPHTHEGYAIGVIEDGAERFKYRGSTHVAPQGSIVVINPGEMHTGAAAIEAGWRYRMLYPDVSLLQRAASKEAGHEASIPFFPSPVIHDPPLAAMLTTLHATLTASPFTLERDSKLTWAFTHLILRHADARFMLPPTTNERAHVQRVRAYLEGHFAENVSLEQLATLVNWSPFHLLRVFRDAIGLPPHSYLTQLRVMQAKRLLALTVSPAEVASMVGFSDQSHLTRHFKALVGVPPGEYARSCRR</sequence>
<dbReference type="PANTHER" id="PTHR46796:SF2">
    <property type="entry name" value="TRANSCRIPTIONAL REGULATORY PROTEIN"/>
    <property type="match status" value="1"/>
</dbReference>
<name>A0A8J3I3M9_9CHLR</name>
<keyword evidence="1" id="KW-0805">Transcription regulation</keyword>
<evidence type="ECO:0000313" key="6">
    <source>
        <dbReference type="Proteomes" id="UP000612362"/>
    </source>
</evidence>
<keyword evidence="3" id="KW-0804">Transcription</keyword>
<dbReference type="Pfam" id="PF12833">
    <property type="entry name" value="HTH_18"/>
    <property type="match status" value="1"/>
</dbReference>
<dbReference type="Gene3D" id="2.60.120.10">
    <property type="entry name" value="Jelly Rolls"/>
    <property type="match status" value="1"/>
</dbReference>
<accession>A0A8J3I3M9</accession>
<dbReference type="Pfam" id="PF02311">
    <property type="entry name" value="AraC_binding"/>
    <property type="match status" value="1"/>
</dbReference>
<keyword evidence="2" id="KW-0238">DNA-binding</keyword>
<dbReference type="PROSITE" id="PS01124">
    <property type="entry name" value="HTH_ARAC_FAMILY_2"/>
    <property type="match status" value="1"/>
</dbReference>
<dbReference type="Gene3D" id="1.10.10.60">
    <property type="entry name" value="Homeodomain-like"/>
    <property type="match status" value="2"/>
</dbReference>
<dbReference type="InterPro" id="IPR050204">
    <property type="entry name" value="AraC_XylS_family_regulators"/>
</dbReference>
<feature type="domain" description="HTH araC/xylS-type" evidence="4">
    <location>
        <begin position="181"/>
        <end position="278"/>
    </location>
</feature>
<dbReference type="InterPro" id="IPR003313">
    <property type="entry name" value="AraC-bd"/>
</dbReference>
<evidence type="ECO:0000256" key="2">
    <source>
        <dbReference type="ARBA" id="ARBA00023125"/>
    </source>
</evidence>
<evidence type="ECO:0000256" key="1">
    <source>
        <dbReference type="ARBA" id="ARBA00023015"/>
    </source>
</evidence>
<gene>
    <name evidence="5" type="ORF">KSX_43410</name>
</gene>
<protein>
    <submittedName>
        <fullName evidence="5">Transcriptional regulator</fullName>
    </submittedName>
</protein>
<evidence type="ECO:0000313" key="5">
    <source>
        <dbReference type="EMBL" id="GHO46178.1"/>
    </source>
</evidence>
<comment type="caution">
    <text evidence="5">The sequence shown here is derived from an EMBL/GenBank/DDBJ whole genome shotgun (WGS) entry which is preliminary data.</text>
</comment>
<dbReference type="RefSeq" id="WP_220195572.1">
    <property type="nucleotide sequence ID" value="NZ_BNJF01000002.1"/>
</dbReference>
<evidence type="ECO:0000259" key="4">
    <source>
        <dbReference type="PROSITE" id="PS01124"/>
    </source>
</evidence>
<dbReference type="GO" id="GO:0003700">
    <property type="term" value="F:DNA-binding transcription factor activity"/>
    <property type="evidence" value="ECO:0007669"/>
    <property type="project" value="InterPro"/>
</dbReference>
<dbReference type="EMBL" id="BNJF01000002">
    <property type="protein sequence ID" value="GHO46178.1"/>
    <property type="molecule type" value="Genomic_DNA"/>
</dbReference>
<dbReference type="Proteomes" id="UP000612362">
    <property type="component" value="Unassembled WGS sequence"/>
</dbReference>
<dbReference type="InterPro" id="IPR014710">
    <property type="entry name" value="RmlC-like_jellyroll"/>
</dbReference>
<evidence type="ECO:0000256" key="3">
    <source>
        <dbReference type="ARBA" id="ARBA00023163"/>
    </source>
</evidence>
<dbReference type="GO" id="GO:0043565">
    <property type="term" value="F:sequence-specific DNA binding"/>
    <property type="evidence" value="ECO:0007669"/>
    <property type="project" value="InterPro"/>
</dbReference>
<reference evidence="5" key="1">
    <citation type="submission" date="2020-10" db="EMBL/GenBank/DDBJ databases">
        <title>Taxonomic study of unclassified bacteria belonging to the class Ktedonobacteria.</title>
        <authorList>
            <person name="Yabe S."/>
            <person name="Wang C.M."/>
            <person name="Zheng Y."/>
            <person name="Sakai Y."/>
            <person name="Cavaletti L."/>
            <person name="Monciardini P."/>
            <person name="Donadio S."/>
        </authorList>
    </citation>
    <scope>NUCLEOTIDE SEQUENCE</scope>
    <source>
        <strain evidence="5">SOSP1-1</strain>
    </source>
</reference>
<dbReference type="AlphaFoldDB" id="A0A8J3I3M9"/>
<dbReference type="SUPFAM" id="SSF46689">
    <property type="entry name" value="Homeodomain-like"/>
    <property type="match status" value="2"/>
</dbReference>
<dbReference type="SMART" id="SM00342">
    <property type="entry name" value="HTH_ARAC"/>
    <property type="match status" value="1"/>
</dbReference>
<keyword evidence="6" id="KW-1185">Reference proteome</keyword>
<dbReference type="InterPro" id="IPR037923">
    <property type="entry name" value="HTH-like"/>
</dbReference>